<dbReference type="SUPFAM" id="SSF57716">
    <property type="entry name" value="Glucocorticoid receptor-like (DNA-binding domain)"/>
    <property type="match status" value="1"/>
</dbReference>
<dbReference type="PANTHER" id="PTHR33823">
    <property type="entry name" value="RNA POLYMERASE-BINDING TRANSCRIPTION FACTOR DKSA-RELATED"/>
    <property type="match status" value="1"/>
</dbReference>
<feature type="domain" description="Zinc finger DksA/TraR C4-type" evidence="5">
    <location>
        <begin position="84"/>
        <end position="119"/>
    </location>
</feature>
<organism evidence="6 7">
    <name type="scientific">Undibacterium arcticum</name>
    <dbReference type="NCBI Taxonomy" id="1762892"/>
    <lineage>
        <taxon>Bacteria</taxon>
        <taxon>Pseudomonadati</taxon>
        <taxon>Pseudomonadota</taxon>
        <taxon>Betaproteobacteria</taxon>
        <taxon>Burkholderiales</taxon>
        <taxon>Oxalobacteraceae</taxon>
        <taxon>Undibacterium</taxon>
    </lineage>
</organism>
<reference evidence="7" key="1">
    <citation type="journal article" date="2019" name="Int. J. Syst. Evol. Microbiol.">
        <title>The Global Catalogue of Microorganisms (GCM) 10K type strain sequencing project: providing services to taxonomists for standard genome sequencing and annotation.</title>
        <authorList>
            <consortium name="The Broad Institute Genomics Platform"/>
            <consortium name="The Broad Institute Genome Sequencing Center for Infectious Disease"/>
            <person name="Wu L."/>
            <person name="Ma J."/>
        </authorList>
    </citation>
    <scope>NUCLEOTIDE SEQUENCE [LARGE SCALE GENOMIC DNA]</scope>
    <source>
        <strain evidence="7">KCTC 42986</strain>
    </source>
</reference>
<dbReference type="PROSITE" id="PS01102">
    <property type="entry name" value="ZF_DKSA_1"/>
    <property type="match status" value="1"/>
</dbReference>
<dbReference type="Proteomes" id="UP001595530">
    <property type="component" value="Unassembled WGS sequence"/>
</dbReference>
<dbReference type="EMBL" id="JBHRTP010000023">
    <property type="protein sequence ID" value="MFC3107974.1"/>
    <property type="molecule type" value="Genomic_DNA"/>
</dbReference>
<dbReference type="PANTHER" id="PTHR33823:SF4">
    <property type="entry name" value="GENERAL STRESS PROTEIN 16O"/>
    <property type="match status" value="1"/>
</dbReference>
<keyword evidence="1" id="KW-0479">Metal-binding</keyword>
<keyword evidence="2" id="KW-0863">Zinc-finger</keyword>
<feature type="zinc finger region" description="dksA C4-type" evidence="4">
    <location>
        <begin position="89"/>
        <end position="113"/>
    </location>
</feature>
<gene>
    <name evidence="6" type="ORF">ACFOFO_08370</name>
</gene>
<accession>A0ABV7EZ55</accession>
<dbReference type="InterPro" id="IPR000962">
    <property type="entry name" value="Znf_DskA_TraR"/>
</dbReference>
<evidence type="ECO:0000256" key="2">
    <source>
        <dbReference type="ARBA" id="ARBA00022771"/>
    </source>
</evidence>
<evidence type="ECO:0000256" key="1">
    <source>
        <dbReference type="ARBA" id="ARBA00022723"/>
    </source>
</evidence>
<comment type="caution">
    <text evidence="6">The sequence shown here is derived from an EMBL/GenBank/DDBJ whole genome shotgun (WGS) entry which is preliminary data.</text>
</comment>
<evidence type="ECO:0000313" key="7">
    <source>
        <dbReference type="Proteomes" id="UP001595530"/>
    </source>
</evidence>
<proteinExistence type="predicted"/>
<keyword evidence="3" id="KW-0862">Zinc</keyword>
<name>A0ABV7EZ55_9BURK</name>
<dbReference type="InterPro" id="IPR020458">
    <property type="entry name" value="Znf_DskA_TraR_CS"/>
</dbReference>
<evidence type="ECO:0000259" key="5">
    <source>
        <dbReference type="Pfam" id="PF01258"/>
    </source>
</evidence>
<dbReference type="RefSeq" id="WP_390323817.1">
    <property type="nucleotide sequence ID" value="NZ_JBHRTP010000023.1"/>
</dbReference>
<dbReference type="Gene3D" id="1.20.120.910">
    <property type="entry name" value="DksA, coiled-coil domain"/>
    <property type="match status" value="1"/>
</dbReference>
<dbReference type="PROSITE" id="PS51128">
    <property type="entry name" value="ZF_DKSA_2"/>
    <property type="match status" value="1"/>
</dbReference>
<keyword evidence="7" id="KW-1185">Reference proteome</keyword>
<evidence type="ECO:0000313" key="6">
    <source>
        <dbReference type="EMBL" id="MFC3107974.1"/>
    </source>
</evidence>
<sequence>MSGLDPSQMTNLQLVLKKREAELRSLLATDDEPALATPRMQDIQISASDNAVERTLHDLATETAEHDAAELTAVHLALTKFQAGTYGVCELCGEEIGFSRLNALPEARLCIACQTRIEKAK</sequence>
<evidence type="ECO:0000256" key="4">
    <source>
        <dbReference type="PROSITE-ProRule" id="PRU00510"/>
    </source>
</evidence>
<evidence type="ECO:0000256" key="3">
    <source>
        <dbReference type="ARBA" id="ARBA00022833"/>
    </source>
</evidence>
<dbReference type="Pfam" id="PF01258">
    <property type="entry name" value="zf-dskA_traR"/>
    <property type="match status" value="1"/>
</dbReference>
<protein>
    <submittedName>
        <fullName evidence="6">TraR/DksA family transcriptional regulator</fullName>
    </submittedName>
</protein>